<dbReference type="RefSeq" id="WP_285487248.1">
    <property type="nucleotide sequence ID" value="NZ_BSTI01000006.1"/>
</dbReference>
<comment type="caution">
    <text evidence="4">The sequence shown here is derived from an EMBL/GenBank/DDBJ whole genome shotgun (WGS) entry which is preliminary data.</text>
</comment>
<evidence type="ECO:0000313" key="4">
    <source>
        <dbReference type="EMBL" id="GLY66451.1"/>
    </source>
</evidence>
<dbReference type="Pfam" id="PF13439">
    <property type="entry name" value="Glyco_transf_4"/>
    <property type="match status" value="1"/>
</dbReference>
<proteinExistence type="predicted"/>
<feature type="domain" description="Glycosyltransferase subfamily 4-like N-terminal" evidence="3">
    <location>
        <begin position="17"/>
        <end position="170"/>
    </location>
</feature>
<evidence type="ECO:0000259" key="3">
    <source>
        <dbReference type="Pfam" id="PF13439"/>
    </source>
</evidence>
<protein>
    <submittedName>
        <fullName evidence="4">Glycosyl transferase family 1</fullName>
    </submittedName>
</protein>
<dbReference type="SUPFAM" id="SSF53756">
    <property type="entry name" value="UDP-Glycosyltransferase/glycogen phosphorylase"/>
    <property type="match status" value="1"/>
</dbReference>
<dbReference type="Gene3D" id="3.40.50.2000">
    <property type="entry name" value="Glycogen Phosphorylase B"/>
    <property type="match status" value="2"/>
</dbReference>
<evidence type="ECO:0000256" key="2">
    <source>
        <dbReference type="ARBA" id="ARBA00022679"/>
    </source>
</evidence>
<dbReference type="AlphaFoldDB" id="A0A9W6R0N5"/>
<evidence type="ECO:0000256" key="1">
    <source>
        <dbReference type="ARBA" id="ARBA00022676"/>
    </source>
</evidence>
<keyword evidence="1" id="KW-0328">Glycosyltransferase</keyword>
<keyword evidence="5" id="KW-1185">Reference proteome</keyword>
<sequence length="359" mass="40142">MMNIVVDARWTRTDTHDGISRYGASLIEALHRLHPVTMLIHDERQLRLLPAGVPHVMVNSPFSPRELLLSRTLHRLHADVVFSPLQVIGGFRRNYRLILTLHDLIYYRNPQPPAFLPLPVRIAWRLYHKAYWPQRVLLNRADAVVTVSETTKKLIAGHRLTRRPVTVIHNAPSVPARPGGNDGQEPDGPRDLVYMGSFMPYKNVEVLIAGMAFLPGYRLHLVSRLAPEREAELRAMIPPGADVVFWRGISESDYQDLLARAAALVTASRDEGFGLPVIEAMNAGTPVVCSSLEIFHEVTGGHAMFFDPSAPEDFAAAVSKVDDPGLRADLVSSARDRAKDFTWAHSAERLLDLMRSLAR</sequence>
<dbReference type="CDD" id="cd03809">
    <property type="entry name" value="GT4_MtfB-like"/>
    <property type="match status" value="1"/>
</dbReference>
<name>A0A9W6R0N5_9PSEU</name>
<evidence type="ECO:0000313" key="5">
    <source>
        <dbReference type="Proteomes" id="UP001165136"/>
    </source>
</evidence>
<dbReference type="EMBL" id="BSTI01000006">
    <property type="protein sequence ID" value="GLY66451.1"/>
    <property type="molecule type" value="Genomic_DNA"/>
</dbReference>
<dbReference type="InterPro" id="IPR028098">
    <property type="entry name" value="Glyco_trans_4-like_N"/>
</dbReference>
<accession>A0A9W6R0N5</accession>
<dbReference type="Proteomes" id="UP001165136">
    <property type="component" value="Unassembled WGS sequence"/>
</dbReference>
<keyword evidence="2 4" id="KW-0808">Transferase</keyword>
<organism evidence="4 5">
    <name type="scientific">Amycolatopsis taiwanensis</name>
    <dbReference type="NCBI Taxonomy" id="342230"/>
    <lineage>
        <taxon>Bacteria</taxon>
        <taxon>Bacillati</taxon>
        <taxon>Actinomycetota</taxon>
        <taxon>Actinomycetes</taxon>
        <taxon>Pseudonocardiales</taxon>
        <taxon>Pseudonocardiaceae</taxon>
        <taxon>Amycolatopsis</taxon>
    </lineage>
</organism>
<reference evidence="4" key="1">
    <citation type="submission" date="2023-03" db="EMBL/GenBank/DDBJ databases">
        <title>Amycolatopsis taiwanensis NBRC 103393.</title>
        <authorList>
            <person name="Ichikawa N."/>
            <person name="Sato H."/>
            <person name="Tonouchi N."/>
        </authorList>
    </citation>
    <scope>NUCLEOTIDE SEQUENCE</scope>
    <source>
        <strain evidence="4">NBRC 103393</strain>
    </source>
</reference>
<gene>
    <name evidence="4" type="ORF">Atai01_30700</name>
</gene>
<dbReference type="PANTHER" id="PTHR46401">
    <property type="entry name" value="GLYCOSYLTRANSFERASE WBBK-RELATED"/>
    <property type="match status" value="1"/>
</dbReference>
<dbReference type="GO" id="GO:0016757">
    <property type="term" value="F:glycosyltransferase activity"/>
    <property type="evidence" value="ECO:0007669"/>
    <property type="project" value="UniProtKB-KW"/>
</dbReference>
<dbReference type="PANTHER" id="PTHR46401:SF2">
    <property type="entry name" value="GLYCOSYLTRANSFERASE WBBK-RELATED"/>
    <property type="match status" value="1"/>
</dbReference>
<dbReference type="Pfam" id="PF13692">
    <property type="entry name" value="Glyco_trans_1_4"/>
    <property type="match status" value="1"/>
</dbReference>